<reference evidence="1" key="1">
    <citation type="submission" date="2022-04" db="EMBL/GenBank/DDBJ databases">
        <title>Genome of the entomopathogenic fungus Entomophthora muscae.</title>
        <authorList>
            <person name="Elya C."/>
            <person name="Lovett B.R."/>
            <person name="Lee E."/>
            <person name="Macias A.M."/>
            <person name="Hajek A.E."/>
            <person name="De Bivort B.L."/>
            <person name="Kasson M.T."/>
            <person name="De Fine Licht H.H."/>
            <person name="Stajich J.E."/>
        </authorList>
    </citation>
    <scope>NUCLEOTIDE SEQUENCE</scope>
    <source>
        <strain evidence="1">Berkeley</strain>
    </source>
</reference>
<evidence type="ECO:0000313" key="2">
    <source>
        <dbReference type="Proteomes" id="UP001165960"/>
    </source>
</evidence>
<gene>
    <name evidence="1" type="ORF">DSO57_1003054</name>
</gene>
<evidence type="ECO:0000313" key="1">
    <source>
        <dbReference type="EMBL" id="KAJ9074776.1"/>
    </source>
</evidence>
<accession>A0ACC2TJV1</accession>
<comment type="caution">
    <text evidence="1">The sequence shown here is derived from an EMBL/GenBank/DDBJ whole genome shotgun (WGS) entry which is preliminary data.</text>
</comment>
<protein>
    <submittedName>
        <fullName evidence="1">Uncharacterized protein</fullName>
    </submittedName>
</protein>
<keyword evidence="2" id="KW-1185">Reference proteome</keyword>
<sequence length="147" mass="17633">MISKKVSRFLSYPYDKVPFWQRWMMRLPIQSLIYLMLIPVPLSVITLAYLLTVEKWSLLEYLLFVWCTCEIAFFISWKKQMQVPFKRKPFTGDQTARATLAKRFLAHAGNIQEAFAGWMLDRPDEPLHIEYFKPLINFFFSTRKKRI</sequence>
<organism evidence="1 2">
    <name type="scientific">Entomophthora muscae</name>
    <dbReference type="NCBI Taxonomy" id="34485"/>
    <lineage>
        <taxon>Eukaryota</taxon>
        <taxon>Fungi</taxon>
        <taxon>Fungi incertae sedis</taxon>
        <taxon>Zoopagomycota</taxon>
        <taxon>Entomophthoromycotina</taxon>
        <taxon>Entomophthoromycetes</taxon>
        <taxon>Entomophthorales</taxon>
        <taxon>Entomophthoraceae</taxon>
        <taxon>Entomophthora</taxon>
    </lineage>
</organism>
<proteinExistence type="predicted"/>
<name>A0ACC2TJV1_9FUNG</name>
<dbReference type="EMBL" id="QTSX02002847">
    <property type="protein sequence ID" value="KAJ9074776.1"/>
    <property type="molecule type" value="Genomic_DNA"/>
</dbReference>
<dbReference type="Proteomes" id="UP001165960">
    <property type="component" value="Unassembled WGS sequence"/>
</dbReference>